<dbReference type="CDD" id="cd00364">
    <property type="entry name" value="Ribosomal_uS17"/>
    <property type="match status" value="1"/>
</dbReference>
<comment type="similarity">
    <text evidence="1">Belongs to the universal ribosomal protein uS17 family.</text>
</comment>
<evidence type="ECO:0000313" key="4">
    <source>
        <dbReference type="EMBL" id="KAJ1915713.1"/>
    </source>
</evidence>
<evidence type="ECO:0008006" key="7">
    <source>
        <dbReference type="Google" id="ProtNLM"/>
    </source>
</evidence>
<proteinExistence type="inferred from homology"/>
<keyword evidence="3" id="KW-0687">Ribonucleoprotein</keyword>
<evidence type="ECO:0000256" key="3">
    <source>
        <dbReference type="ARBA" id="ARBA00023274"/>
    </source>
</evidence>
<sequence length="92" mass="10594">MRQNFIGMVINTTARKTAKVRIARQLMHPKVQKPITRHRNFLVHDENEKCSVGDVVRIEACRKLSKRKAFSVAEIVKPAETFTDPETGTVYR</sequence>
<evidence type="ECO:0000256" key="1">
    <source>
        <dbReference type="ARBA" id="ARBA00010254"/>
    </source>
</evidence>
<dbReference type="NCBIfam" id="NF004123">
    <property type="entry name" value="PRK05610.1"/>
    <property type="match status" value="1"/>
</dbReference>
<name>A0A9W7ZWE2_9FUNG</name>
<dbReference type="InterPro" id="IPR000266">
    <property type="entry name" value="Ribosomal_uS17"/>
</dbReference>
<keyword evidence="2" id="KW-0689">Ribosomal protein</keyword>
<dbReference type="EMBL" id="JANBPT010000538">
    <property type="protein sequence ID" value="KAJ1917537.1"/>
    <property type="molecule type" value="Genomic_DNA"/>
</dbReference>
<dbReference type="GO" id="GO:0005840">
    <property type="term" value="C:ribosome"/>
    <property type="evidence" value="ECO:0007669"/>
    <property type="project" value="UniProtKB-KW"/>
</dbReference>
<dbReference type="PANTHER" id="PTHR10744">
    <property type="entry name" value="40S RIBOSOMAL PROTEIN S11 FAMILY MEMBER"/>
    <property type="match status" value="1"/>
</dbReference>
<dbReference type="GO" id="GO:0005739">
    <property type="term" value="C:mitochondrion"/>
    <property type="evidence" value="ECO:0007669"/>
    <property type="project" value="TreeGrafter"/>
</dbReference>
<gene>
    <name evidence="5" type="ORF">IWQ60_007753</name>
    <name evidence="4" type="ORF">IWQ60_008353</name>
</gene>
<dbReference type="PANTHER" id="PTHR10744:SF1">
    <property type="entry name" value="SMALL RIBOSOMAL SUBUNIT PROTEIN US17M"/>
    <property type="match status" value="1"/>
</dbReference>
<accession>A0A9W7ZWE2</accession>
<dbReference type="Gene3D" id="2.40.50.140">
    <property type="entry name" value="Nucleic acid-binding proteins"/>
    <property type="match status" value="1"/>
</dbReference>
<dbReference type="EMBL" id="JANBPT010000617">
    <property type="protein sequence ID" value="KAJ1915713.1"/>
    <property type="molecule type" value="Genomic_DNA"/>
</dbReference>
<dbReference type="GO" id="GO:1990904">
    <property type="term" value="C:ribonucleoprotein complex"/>
    <property type="evidence" value="ECO:0007669"/>
    <property type="project" value="UniProtKB-KW"/>
</dbReference>
<dbReference type="GO" id="GO:0003735">
    <property type="term" value="F:structural constituent of ribosome"/>
    <property type="evidence" value="ECO:0007669"/>
    <property type="project" value="InterPro"/>
</dbReference>
<evidence type="ECO:0000313" key="5">
    <source>
        <dbReference type="EMBL" id="KAJ1917537.1"/>
    </source>
</evidence>
<evidence type="ECO:0000256" key="2">
    <source>
        <dbReference type="ARBA" id="ARBA00022980"/>
    </source>
</evidence>
<dbReference type="AlphaFoldDB" id="A0A9W7ZWE2"/>
<keyword evidence="6" id="KW-1185">Reference proteome</keyword>
<dbReference type="OrthoDB" id="274752at2759"/>
<dbReference type="SUPFAM" id="SSF50249">
    <property type="entry name" value="Nucleic acid-binding proteins"/>
    <property type="match status" value="1"/>
</dbReference>
<organism evidence="5 6">
    <name type="scientific">Tieghemiomyces parasiticus</name>
    <dbReference type="NCBI Taxonomy" id="78921"/>
    <lineage>
        <taxon>Eukaryota</taxon>
        <taxon>Fungi</taxon>
        <taxon>Fungi incertae sedis</taxon>
        <taxon>Zoopagomycota</taxon>
        <taxon>Kickxellomycotina</taxon>
        <taxon>Dimargaritomycetes</taxon>
        <taxon>Dimargaritales</taxon>
        <taxon>Dimargaritaceae</taxon>
        <taxon>Tieghemiomyces</taxon>
    </lineage>
</organism>
<dbReference type="InterPro" id="IPR012340">
    <property type="entry name" value="NA-bd_OB-fold"/>
</dbReference>
<reference evidence="5" key="1">
    <citation type="submission" date="2022-07" db="EMBL/GenBank/DDBJ databases">
        <title>Phylogenomic reconstructions and comparative analyses of Kickxellomycotina fungi.</title>
        <authorList>
            <person name="Reynolds N.K."/>
            <person name="Stajich J.E."/>
            <person name="Barry K."/>
            <person name="Grigoriev I.V."/>
            <person name="Crous P."/>
            <person name="Smith M.E."/>
        </authorList>
    </citation>
    <scope>NUCLEOTIDE SEQUENCE</scope>
    <source>
        <strain evidence="5">RSA 861</strain>
    </source>
</reference>
<comment type="caution">
    <text evidence="5">The sequence shown here is derived from an EMBL/GenBank/DDBJ whole genome shotgun (WGS) entry which is preliminary data.</text>
</comment>
<evidence type="ECO:0000313" key="6">
    <source>
        <dbReference type="Proteomes" id="UP001150569"/>
    </source>
</evidence>
<protein>
    <recommendedName>
        <fullName evidence="7">30S ribosomal protein S17</fullName>
    </recommendedName>
</protein>
<dbReference type="Pfam" id="PF00366">
    <property type="entry name" value="Ribosomal_S17"/>
    <property type="match status" value="1"/>
</dbReference>
<dbReference type="Proteomes" id="UP001150569">
    <property type="component" value="Unassembled WGS sequence"/>
</dbReference>
<dbReference type="GO" id="GO:0006412">
    <property type="term" value="P:translation"/>
    <property type="evidence" value="ECO:0007669"/>
    <property type="project" value="InterPro"/>
</dbReference>